<evidence type="ECO:0000256" key="1">
    <source>
        <dbReference type="SAM" id="MobiDB-lite"/>
    </source>
</evidence>
<dbReference type="AlphaFoldDB" id="A0A915Q865"/>
<dbReference type="WBParaSite" id="sdigi.contig96.g4222.t1">
    <property type="protein sequence ID" value="sdigi.contig96.g4222.t1"/>
    <property type="gene ID" value="sdigi.contig96.g4222"/>
</dbReference>
<feature type="region of interest" description="Disordered" evidence="1">
    <location>
        <begin position="88"/>
        <end position="136"/>
    </location>
</feature>
<feature type="region of interest" description="Disordered" evidence="1">
    <location>
        <begin position="207"/>
        <end position="227"/>
    </location>
</feature>
<sequence length="388" mass="41508">MLDRSIEVIPAIFVDRASLYSQEESAPSSATTVSTSAIPSGSSSAPATSSLPSSGSKHIKCAINLTTITNQQTVATSAKMYSIQHQTSLQTNGTGTNARSQSRSTEGSGSGGLTPSNSSQQSGSTQPAQQTTHQMPPMGQLGVALQQATGIEAPPTSFTFNNSDLFSSFPTNHNLLQYQMRPELMGLSGFRATNGSSVNAILKKNRKEEMSEEENGDNCGEGATQLRGEVPEGNATVTLSKDCSATPMPSTEEGGTYCFVFVAYGVPEKKPDHEIWGLSNMAVCQDVLVNLPTGTDGDGTDLENDSLSICFPFLFAQLLQHKDNISYMAKIVIFDAAPFKTSHTVSFECSGQSVIRRDKESLAKGRDEEQARMYLPNKKFRAEAEGII</sequence>
<keyword evidence="2" id="KW-1185">Reference proteome</keyword>
<evidence type="ECO:0000313" key="2">
    <source>
        <dbReference type="Proteomes" id="UP000887581"/>
    </source>
</evidence>
<name>A0A915Q865_9BILA</name>
<organism evidence="2 3">
    <name type="scientific">Setaria digitata</name>
    <dbReference type="NCBI Taxonomy" id="48799"/>
    <lineage>
        <taxon>Eukaryota</taxon>
        <taxon>Metazoa</taxon>
        <taxon>Ecdysozoa</taxon>
        <taxon>Nematoda</taxon>
        <taxon>Chromadorea</taxon>
        <taxon>Rhabditida</taxon>
        <taxon>Spirurina</taxon>
        <taxon>Spiruromorpha</taxon>
        <taxon>Filarioidea</taxon>
        <taxon>Setariidae</taxon>
        <taxon>Setaria</taxon>
    </lineage>
</organism>
<proteinExistence type="predicted"/>
<accession>A0A915Q865</accession>
<feature type="compositionally biased region" description="Low complexity" evidence="1">
    <location>
        <begin position="25"/>
        <end position="56"/>
    </location>
</feature>
<reference evidence="3" key="1">
    <citation type="submission" date="2022-11" db="UniProtKB">
        <authorList>
            <consortium name="WormBaseParasite"/>
        </authorList>
    </citation>
    <scope>IDENTIFICATION</scope>
</reference>
<dbReference type="Proteomes" id="UP000887581">
    <property type="component" value="Unplaced"/>
</dbReference>
<feature type="region of interest" description="Disordered" evidence="1">
    <location>
        <begin position="21"/>
        <end position="56"/>
    </location>
</feature>
<feature type="compositionally biased region" description="Polar residues" evidence="1">
    <location>
        <begin position="88"/>
        <end position="134"/>
    </location>
</feature>
<evidence type="ECO:0000313" key="3">
    <source>
        <dbReference type="WBParaSite" id="sdigi.contig96.g4222.t1"/>
    </source>
</evidence>
<protein>
    <submittedName>
        <fullName evidence="3">Uncharacterized protein</fullName>
    </submittedName>
</protein>